<dbReference type="InterPro" id="IPR011990">
    <property type="entry name" value="TPR-like_helical_dom_sf"/>
</dbReference>
<dbReference type="SUPFAM" id="SSF53756">
    <property type="entry name" value="UDP-Glycosyltransferase/glycogen phosphorylase"/>
    <property type="match status" value="1"/>
</dbReference>
<dbReference type="EC" id="2.4.1.255" evidence="3"/>
<feature type="domain" description="O-GlcNAc transferase C-terminal" evidence="8">
    <location>
        <begin position="411"/>
        <end position="596"/>
    </location>
</feature>
<keyword evidence="5 9" id="KW-0808">Transferase</keyword>
<evidence type="ECO:0000259" key="8">
    <source>
        <dbReference type="Pfam" id="PF13844"/>
    </source>
</evidence>
<dbReference type="Pfam" id="PF13432">
    <property type="entry name" value="TPR_16"/>
    <property type="match status" value="1"/>
</dbReference>
<evidence type="ECO:0000256" key="4">
    <source>
        <dbReference type="ARBA" id="ARBA00022676"/>
    </source>
</evidence>
<sequence length="613" mass="68670">MPANPLESPNLDVALLSALQLAEQAALEPMHLIAVAERLGQARRSADVVRLYQTWLGHCSSTADYIVQFNLGVTLSQLEQLPAAEQAYRAAIQRKPDFVQAWFNLGAVIERQGRAENALIIWQSMLDHPLVGPELNPELYIMVLNSMGRLMEETRQLQSAEQKLLASLQANPLQPKVIQHWVHLRQKQCEWPVLTPLDGLSCGDMLKATSPLAMLSASDDPGLQLATAMRFVVERVNQRVALLAPPQGYDHPRVRIAFLSSDFCLHAVSLLTVELFELLDRERFEVYGFCWSREDGSALRARVKAAMDYFIPIGGMDDASAAQLIQQHEIDILVDLQGLTSGARPNILAYRPAPLQITYLGFPGPTGLPCVDYVIADRYLIPDAEKPFYSEKPLYLPVFQCSDRQRPVAPLPSRADCGLPEDKVVFCCFNNNYKFNEETFSCWMRILAAVPDSVFWLLADNQWSQANLLACAERHGVAVERLIFAPRVAPELYLARYTVADLFLDAYPFNGGTTANDALWMGLPVLTRSGRTFASRMAGSLLTALELPELITDNLVDYERRAIELARDPAQLRDLRQRLAEERETSLLFDMPRFVRSFEEGLLAARNASAARD</sequence>
<reference evidence="9" key="1">
    <citation type="submission" date="2020-07" db="EMBL/GenBank/DDBJ databases">
        <title>Nitrate ammonifying Pseudomonas campi sp. nov. isolated from German agricultural grassland.</title>
        <authorList>
            <person name="Timsy T."/>
            <person name="Ulrich A."/>
            <person name="Spanner T."/>
            <person name="Foesel B."/>
            <person name="Kolb S."/>
            <person name="Horn M.A."/>
            <person name="Behrendt U."/>
        </authorList>
    </citation>
    <scope>NUCLEOTIDE SEQUENCE</scope>
    <source>
        <strain evidence="9">S1-A32-2</strain>
    </source>
</reference>
<feature type="domain" description="O-GlcNAc transferase C-terminal" evidence="8">
    <location>
        <begin position="252"/>
        <end position="397"/>
    </location>
</feature>
<evidence type="ECO:0000256" key="7">
    <source>
        <dbReference type="ARBA" id="ARBA00022803"/>
    </source>
</evidence>
<dbReference type="InterPro" id="IPR019734">
    <property type="entry name" value="TPR_rpt"/>
</dbReference>
<keyword evidence="7" id="KW-0802">TPR repeat</keyword>
<dbReference type="KEGG" id="pcam:HNE05_19720"/>
<evidence type="ECO:0000313" key="9">
    <source>
        <dbReference type="EMBL" id="QKE65492.1"/>
    </source>
</evidence>
<accession>A0A6M8FMI5</accession>
<name>A0A6M8FMI5_9GAMM</name>
<dbReference type="GO" id="GO:0097363">
    <property type="term" value="F:protein O-acetylglucosaminyltransferase activity"/>
    <property type="evidence" value="ECO:0007669"/>
    <property type="project" value="UniProtKB-EC"/>
</dbReference>
<evidence type="ECO:0000256" key="3">
    <source>
        <dbReference type="ARBA" id="ARBA00011970"/>
    </source>
</evidence>
<comment type="pathway">
    <text evidence="1">Protein modification; protein glycosylation.</text>
</comment>
<organism evidence="9 10">
    <name type="scientific">Aquipseudomonas campi</name>
    <dbReference type="NCBI Taxonomy" id="2731681"/>
    <lineage>
        <taxon>Bacteria</taxon>
        <taxon>Pseudomonadati</taxon>
        <taxon>Pseudomonadota</taxon>
        <taxon>Gammaproteobacteria</taxon>
        <taxon>Pseudomonadales</taxon>
        <taxon>Pseudomonadaceae</taxon>
        <taxon>Aquipseudomonas</taxon>
    </lineage>
</organism>
<dbReference type="AlphaFoldDB" id="A0A6M8FMI5"/>
<keyword evidence="4" id="KW-0328">Glycosyltransferase</keyword>
<dbReference type="EMBL" id="CP053697">
    <property type="protein sequence ID" value="QKE65492.1"/>
    <property type="molecule type" value="Genomic_DNA"/>
</dbReference>
<dbReference type="Gene3D" id="3.40.50.2000">
    <property type="entry name" value="Glycogen Phosphorylase B"/>
    <property type="match status" value="1"/>
</dbReference>
<dbReference type="PANTHER" id="PTHR44998">
    <property type="match status" value="1"/>
</dbReference>
<keyword evidence="10" id="KW-1185">Reference proteome</keyword>
<dbReference type="SUPFAM" id="SSF48452">
    <property type="entry name" value="TPR-like"/>
    <property type="match status" value="1"/>
</dbReference>
<evidence type="ECO:0000313" key="10">
    <source>
        <dbReference type="Proteomes" id="UP000501379"/>
    </source>
</evidence>
<dbReference type="SMART" id="SM00028">
    <property type="entry name" value="TPR"/>
    <property type="match status" value="1"/>
</dbReference>
<evidence type="ECO:0000256" key="1">
    <source>
        <dbReference type="ARBA" id="ARBA00004922"/>
    </source>
</evidence>
<protein>
    <recommendedName>
        <fullName evidence="3">protein O-GlcNAc transferase</fullName>
        <ecNumber evidence="3">2.4.1.255</ecNumber>
    </recommendedName>
</protein>
<comment type="similarity">
    <text evidence="2">Belongs to the glycosyltransferase 41 family. O-GlcNAc transferase subfamily.</text>
</comment>
<dbReference type="RefSeq" id="WP_173211438.1">
    <property type="nucleotide sequence ID" value="NZ_CP053697.2"/>
</dbReference>
<dbReference type="Gene3D" id="1.25.40.10">
    <property type="entry name" value="Tetratricopeptide repeat domain"/>
    <property type="match status" value="1"/>
</dbReference>
<evidence type="ECO:0000256" key="6">
    <source>
        <dbReference type="ARBA" id="ARBA00022737"/>
    </source>
</evidence>
<gene>
    <name evidence="9" type="ORF">HNE05_19720</name>
</gene>
<dbReference type="Proteomes" id="UP000501379">
    <property type="component" value="Chromosome"/>
</dbReference>
<proteinExistence type="inferred from homology"/>
<dbReference type="Gene3D" id="3.40.50.11380">
    <property type="match status" value="1"/>
</dbReference>
<evidence type="ECO:0000256" key="2">
    <source>
        <dbReference type="ARBA" id="ARBA00005386"/>
    </source>
</evidence>
<evidence type="ECO:0000256" key="5">
    <source>
        <dbReference type="ARBA" id="ARBA00022679"/>
    </source>
</evidence>
<dbReference type="InterPro" id="IPR029489">
    <property type="entry name" value="OGT/SEC/SPY_C"/>
</dbReference>
<keyword evidence="6" id="KW-0677">Repeat</keyword>
<dbReference type="PANTHER" id="PTHR44998:SF1">
    <property type="entry name" value="UDP-N-ACETYLGLUCOSAMINE--PEPTIDE N-ACETYLGLUCOSAMINYLTRANSFERASE 110 KDA SUBUNIT"/>
    <property type="match status" value="1"/>
</dbReference>
<dbReference type="Pfam" id="PF13844">
    <property type="entry name" value="Glyco_transf_41"/>
    <property type="match status" value="2"/>
</dbReference>